<dbReference type="InterPro" id="IPR001007">
    <property type="entry name" value="VWF_dom"/>
</dbReference>
<feature type="chain" id="PRO_5034640993" description="VWFC domain-containing protein" evidence="4">
    <location>
        <begin position="20"/>
        <end position="728"/>
    </location>
</feature>
<dbReference type="PROSITE" id="PS50184">
    <property type="entry name" value="VWFC_2"/>
    <property type="match status" value="1"/>
</dbReference>
<dbReference type="GO" id="GO:0008201">
    <property type="term" value="F:heparin binding"/>
    <property type="evidence" value="ECO:0007669"/>
    <property type="project" value="TreeGrafter"/>
</dbReference>
<feature type="compositionally biased region" description="Basic and acidic residues" evidence="3">
    <location>
        <begin position="157"/>
        <end position="178"/>
    </location>
</feature>
<evidence type="ECO:0000313" key="7">
    <source>
        <dbReference type="Proteomes" id="UP000694569"/>
    </source>
</evidence>
<feature type="signal peptide" evidence="4">
    <location>
        <begin position="1"/>
        <end position="19"/>
    </location>
</feature>
<evidence type="ECO:0000259" key="5">
    <source>
        <dbReference type="PROSITE" id="PS50184"/>
    </source>
</evidence>
<feature type="domain" description="VWFC" evidence="5">
    <location>
        <begin position="81"/>
        <end position="140"/>
    </location>
</feature>
<sequence>MNLILVALILSVQELSGWAQTSQGQPRNTAGPQKIQNKGANPKSKDSQQTQRESKQMPTKQRTGTPLMQSVTQHENTLLAGQCLVSGIAMFDGAAWSPQPCIMCICDLGKQVCEPIMCEKSSCPTGQLQTPPGSCCPICVKTEKQKSRNFPPTPKPRKQETVVDGKLENEQKKTDVKLTKHKEQHVRQSRNENRSSTARQVNSVPRRVQRTKKTPETIKPVDVQKKYPASKEESHLEKQETSDQKTGVVLLEKSKRVQSQKKISGAEDQKVVTKEKPAEGKPKSPTVRKGTPPSSNSVKKITDDQIEKNKKPNVADSLPPAPTIPFLLPPIRSTEDSMPSLPSGCLLSESTIACGSTKMKYLPLMTDPGLKTLYLADNEISKLPARAFSGLPNLEWLDLSKNMLGDSGLSVDVFKNLTKLKRLNLDGNRLTVLPLLPTSLQEFKVNDNKLQELHRYSFRGMTNLLTLELEGNDFHDGNVNPMAFMSLKKLIYLRLDRNHFRAIPSGLPASIQELHLDNNRIEIVSEGILNKTLNLSIIILSNNRLQENHIAPRAWIHLSNLESLDLSYNRLVHVPSFLPHGLKQLILHHNQIELIPGYVFAHMKPGLEFLHLSHNHLSDDGIHAVSFFGLYKSLNELLLDNNLLQSIPRGILSLKALQVLRLSFNKIRYVPLNSICDIRITEDSNLVSVHLEHNFINRRLIPPTAFSCIKTYHSVIVRPQNGEYEDYY</sequence>
<dbReference type="InterPro" id="IPR032675">
    <property type="entry name" value="LRR_dom_sf"/>
</dbReference>
<proteinExistence type="predicted"/>
<dbReference type="Proteomes" id="UP000694569">
    <property type="component" value="Unplaced"/>
</dbReference>
<keyword evidence="4" id="KW-0732">Signal</keyword>
<dbReference type="GO" id="GO:0010811">
    <property type="term" value="P:positive regulation of cell-substrate adhesion"/>
    <property type="evidence" value="ECO:0007669"/>
    <property type="project" value="TreeGrafter"/>
</dbReference>
<dbReference type="Pfam" id="PF13855">
    <property type="entry name" value="LRR_8"/>
    <property type="match status" value="3"/>
</dbReference>
<dbReference type="GO" id="GO:0031012">
    <property type="term" value="C:extracellular matrix"/>
    <property type="evidence" value="ECO:0007669"/>
    <property type="project" value="TreeGrafter"/>
</dbReference>
<evidence type="ECO:0000256" key="1">
    <source>
        <dbReference type="ARBA" id="ARBA00022614"/>
    </source>
</evidence>
<accession>A0A8C5W647</accession>
<dbReference type="InterPro" id="IPR003591">
    <property type="entry name" value="Leu-rich_rpt_typical-subtyp"/>
</dbReference>
<dbReference type="PANTHER" id="PTHR46544:SF2">
    <property type="entry name" value="EXTRACELLULAR MATRIX PROTEIN 2-RELATED"/>
    <property type="match status" value="1"/>
</dbReference>
<dbReference type="InterPro" id="IPR043184">
    <property type="entry name" value="ECM2"/>
</dbReference>
<organism evidence="6 7">
    <name type="scientific">Leptobrachium leishanense</name>
    <name type="common">Leishan spiny toad</name>
    <dbReference type="NCBI Taxonomy" id="445787"/>
    <lineage>
        <taxon>Eukaryota</taxon>
        <taxon>Metazoa</taxon>
        <taxon>Chordata</taxon>
        <taxon>Craniata</taxon>
        <taxon>Vertebrata</taxon>
        <taxon>Euteleostomi</taxon>
        <taxon>Amphibia</taxon>
        <taxon>Batrachia</taxon>
        <taxon>Anura</taxon>
        <taxon>Pelobatoidea</taxon>
        <taxon>Megophryidae</taxon>
        <taxon>Leptobrachium</taxon>
    </lineage>
</organism>
<keyword evidence="1" id="KW-0433">Leucine-rich repeat</keyword>
<dbReference type="GO" id="GO:0070052">
    <property type="term" value="F:collagen V binding"/>
    <property type="evidence" value="ECO:0007669"/>
    <property type="project" value="TreeGrafter"/>
</dbReference>
<dbReference type="PROSITE" id="PS01208">
    <property type="entry name" value="VWFC_1"/>
    <property type="match status" value="1"/>
</dbReference>
<keyword evidence="7" id="KW-1185">Reference proteome</keyword>
<reference evidence="6" key="2">
    <citation type="submission" date="2025-09" db="UniProtKB">
        <authorList>
            <consortium name="Ensembl"/>
        </authorList>
    </citation>
    <scope>IDENTIFICATION</scope>
</reference>
<dbReference type="OrthoDB" id="676979at2759"/>
<dbReference type="SUPFAM" id="SSF52058">
    <property type="entry name" value="L domain-like"/>
    <property type="match status" value="1"/>
</dbReference>
<dbReference type="FunFam" id="3.80.10.10:FF:000772">
    <property type="entry name" value="Extracellular matrix protein 2"/>
    <property type="match status" value="1"/>
</dbReference>
<feature type="compositionally biased region" description="Polar residues" evidence="3">
    <location>
        <begin position="20"/>
        <end position="39"/>
    </location>
</feature>
<dbReference type="GO" id="GO:0030198">
    <property type="term" value="P:extracellular matrix organization"/>
    <property type="evidence" value="ECO:0007669"/>
    <property type="project" value="TreeGrafter"/>
</dbReference>
<name>A0A8C5W647_9ANUR</name>
<dbReference type="SMART" id="SM00369">
    <property type="entry name" value="LRR_TYP"/>
    <property type="match status" value="12"/>
</dbReference>
<dbReference type="SMART" id="SM00214">
    <property type="entry name" value="VWC"/>
    <property type="match status" value="1"/>
</dbReference>
<feature type="compositionally biased region" description="Polar residues" evidence="3">
    <location>
        <begin position="194"/>
        <end position="203"/>
    </location>
</feature>
<dbReference type="AlphaFoldDB" id="A0A8C5W647"/>
<evidence type="ECO:0000256" key="4">
    <source>
        <dbReference type="SAM" id="SignalP"/>
    </source>
</evidence>
<dbReference type="SUPFAM" id="SSF57603">
    <property type="entry name" value="FnI-like domain"/>
    <property type="match status" value="1"/>
</dbReference>
<dbReference type="FunFam" id="3.80.10.10:FF:001007">
    <property type="entry name" value="Si:dkey-32e6.6"/>
    <property type="match status" value="1"/>
</dbReference>
<dbReference type="InterPro" id="IPR001611">
    <property type="entry name" value="Leu-rich_rpt"/>
</dbReference>
<reference evidence="6" key="1">
    <citation type="submission" date="2025-08" db="UniProtKB">
        <authorList>
            <consortium name="Ensembl"/>
        </authorList>
    </citation>
    <scope>IDENTIFICATION</scope>
</reference>
<evidence type="ECO:0000256" key="2">
    <source>
        <dbReference type="ARBA" id="ARBA00022737"/>
    </source>
</evidence>
<dbReference type="GeneTree" id="ENSGT00940000164248"/>
<feature type="compositionally biased region" description="Basic and acidic residues" evidence="3">
    <location>
        <begin position="222"/>
        <end position="243"/>
    </location>
</feature>
<feature type="compositionally biased region" description="Polar residues" evidence="3">
    <location>
        <begin position="47"/>
        <end position="66"/>
    </location>
</feature>
<dbReference type="Gene3D" id="3.80.10.10">
    <property type="entry name" value="Ribonuclease Inhibitor"/>
    <property type="match status" value="2"/>
</dbReference>
<dbReference type="PROSITE" id="PS51450">
    <property type="entry name" value="LRR"/>
    <property type="match status" value="3"/>
</dbReference>
<dbReference type="PRINTS" id="PR00019">
    <property type="entry name" value="LEURICHRPT"/>
</dbReference>
<feature type="region of interest" description="Disordered" evidence="3">
    <location>
        <begin position="146"/>
        <end position="321"/>
    </location>
</feature>
<dbReference type="PANTHER" id="PTHR46544">
    <property type="entry name" value="EXTRACELLULAR MATRIX PROTEIN 2-RELATED"/>
    <property type="match status" value="1"/>
</dbReference>
<feature type="compositionally biased region" description="Basic and acidic residues" evidence="3">
    <location>
        <begin position="300"/>
        <end position="310"/>
    </location>
</feature>
<keyword evidence="2" id="KW-0677">Repeat</keyword>
<protein>
    <recommendedName>
        <fullName evidence="5">VWFC domain-containing protein</fullName>
    </recommendedName>
</protein>
<evidence type="ECO:0000313" key="6">
    <source>
        <dbReference type="Ensembl" id="ENSLLEP00000022872.1"/>
    </source>
</evidence>
<dbReference type="Gene3D" id="6.20.200.20">
    <property type="match status" value="1"/>
</dbReference>
<dbReference type="Pfam" id="PF13516">
    <property type="entry name" value="LRR_6"/>
    <property type="match status" value="1"/>
</dbReference>
<dbReference type="Pfam" id="PF00093">
    <property type="entry name" value="VWC"/>
    <property type="match status" value="1"/>
</dbReference>
<dbReference type="SMART" id="SM00364">
    <property type="entry name" value="LRR_BAC"/>
    <property type="match status" value="6"/>
</dbReference>
<feature type="compositionally biased region" description="Basic and acidic residues" evidence="3">
    <location>
        <begin position="264"/>
        <end position="282"/>
    </location>
</feature>
<dbReference type="Ensembl" id="ENSLLET00000023746.1">
    <property type="protein sequence ID" value="ENSLLEP00000022872.1"/>
    <property type="gene ID" value="ENSLLEG00000014514.1"/>
</dbReference>
<feature type="region of interest" description="Disordered" evidence="3">
    <location>
        <begin position="20"/>
        <end position="66"/>
    </location>
</feature>
<evidence type="ECO:0000256" key="3">
    <source>
        <dbReference type="SAM" id="MobiDB-lite"/>
    </source>
</evidence>